<keyword evidence="3" id="KW-1185">Reference proteome</keyword>
<proteinExistence type="predicted"/>
<comment type="caution">
    <text evidence="2">The sequence shown here is derived from an EMBL/GenBank/DDBJ whole genome shotgun (WGS) entry which is preliminary data.</text>
</comment>
<gene>
    <name evidence="2" type="ORF">FB45DRAFT_364499</name>
</gene>
<accession>A0AAD7C8M5</accession>
<evidence type="ECO:0000256" key="1">
    <source>
        <dbReference type="SAM" id="MobiDB-lite"/>
    </source>
</evidence>
<evidence type="ECO:0000313" key="2">
    <source>
        <dbReference type="EMBL" id="KAJ7642014.1"/>
    </source>
</evidence>
<organism evidence="2 3">
    <name type="scientific">Roridomyces roridus</name>
    <dbReference type="NCBI Taxonomy" id="1738132"/>
    <lineage>
        <taxon>Eukaryota</taxon>
        <taxon>Fungi</taxon>
        <taxon>Dikarya</taxon>
        <taxon>Basidiomycota</taxon>
        <taxon>Agaricomycotina</taxon>
        <taxon>Agaricomycetes</taxon>
        <taxon>Agaricomycetidae</taxon>
        <taxon>Agaricales</taxon>
        <taxon>Marasmiineae</taxon>
        <taxon>Mycenaceae</taxon>
        <taxon>Roridomyces</taxon>
    </lineage>
</organism>
<dbReference type="Proteomes" id="UP001221142">
    <property type="component" value="Unassembled WGS sequence"/>
</dbReference>
<reference evidence="2" key="1">
    <citation type="submission" date="2023-03" db="EMBL/GenBank/DDBJ databases">
        <title>Massive genome expansion in bonnet fungi (Mycena s.s.) driven by repeated elements and novel gene families across ecological guilds.</title>
        <authorList>
            <consortium name="Lawrence Berkeley National Laboratory"/>
            <person name="Harder C.B."/>
            <person name="Miyauchi S."/>
            <person name="Viragh M."/>
            <person name="Kuo A."/>
            <person name="Thoen E."/>
            <person name="Andreopoulos B."/>
            <person name="Lu D."/>
            <person name="Skrede I."/>
            <person name="Drula E."/>
            <person name="Henrissat B."/>
            <person name="Morin E."/>
            <person name="Kohler A."/>
            <person name="Barry K."/>
            <person name="LaButti K."/>
            <person name="Morin E."/>
            <person name="Salamov A."/>
            <person name="Lipzen A."/>
            <person name="Mereny Z."/>
            <person name="Hegedus B."/>
            <person name="Baldrian P."/>
            <person name="Stursova M."/>
            <person name="Weitz H."/>
            <person name="Taylor A."/>
            <person name="Grigoriev I.V."/>
            <person name="Nagy L.G."/>
            <person name="Martin F."/>
            <person name="Kauserud H."/>
        </authorList>
    </citation>
    <scope>NUCLEOTIDE SEQUENCE</scope>
    <source>
        <strain evidence="2">9284</strain>
    </source>
</reference>
<sequence>MVAQCRVKAVSPRDLRHPIYPDLQVIVVDCIQSESFVPYPRQDSALATHTDLHEYHLRTKQSLLCGFPFPTYLRRTRDPREVAGVINLDELEPADPIPFDKRSGTAGPRGPAILSHTQSSLIPVSRSVQCNLELQILVGYLYKVGSRRDPSLLWDTPPRCRDATWARALWLLVTEACFLERRSIATGAPPSLHGRFTYESVMTEIEKDIGSAGIQLRAALRVPLHPAAVDELDFKPAFQSLARSSNTADLMHAYRTTPSTLHPRHALESLFTSLVWVALCKNGPPAIVIQGGSATGMISPRIGPTVTTRISSMSGASSCWMRHRSGMPPSAHRSRGQRGSWI</sequence>
<dbReference type="AlphaFoldDB" id="A0AAD7C8M5"/>
<protein>
    <submittedName>
        <fullName evidence="2">Uncharacterized protein</fullName>
    </submittedName>
</protein>
<dbReference type="EMBL" id="JARKIF010000004">
    <property type="protein sequence ID" value="KAJ7642014.1"/>
    <property type="molecule type" value="Genomic_DNA"/>
</dbReference>
<name>A0AAD7C8M5_9AGAR</name>
<evidence type="ECO:0000313" key="3">
    <source>
        <dbReference type="Proteomes" id="UP001221142"/>
    </source>
</evidence>
<feature type="region of interest" description="Disordered" evidence="1">
    <location>
        <begin position="321"/>
        <end position="342"/>
    </location>
</feature>